<organism evidence="1 2">
    <name type="scientific">Thanatephorus cucumeris (strain AG1-IA)</name>
    <name type="common">Rice sheath blight fungus</name>
    <name type="synonym">Rhizoctonia solani</name>
    <dbReference type="NCBI Taxonomy" id="983506"/>
    <lineage>
        <taxon>Eukaryota</taxon>
        <taxon>Fungi</taxon>
        <taxon>Dikarya</taxon>
        <taxon>Basidiomycota</taxon>
        <taxon>Agaricomycotina</taxon>
        <taxon>Agaricomycetes</taxon>
        <taxon>Cantharellales</taxon>
        <taxon>Ceratobasidiaceae</taxon>
        <taxon>Rhizoctonia</taxon>
        <taxon>Rhizoctonia solani AG-1</taxon>
    </lineage>
</organism>
<reference evidence="1 2" key="1">
    <citation type="journal article" date="2013" name="Nat. Commun.">
        <title>The evolution and pathogenic mechanisms of the rice sheath blight pathogen.</title>
        <authorList>
            <person name="Zheng A."/>
            <person name="Lin R."/>
            <person name="Xu L."/>
            <person name="Qin P."/>
            <person name="Tang C."/>
            <person name="Ai P."/>
            <person name="Zhang D."/>
            <person name="Liu Y."/>
            <person name="Sun Z."/>
            <person name="Feng H."/>
            <person name="Wang Y."/>
            <person name="Chen Y."/>
            <person name="Liang X."/>
            <person name="Fu R."/>
            <person name="Li Q."/>
            <person name="Zhang J."/>
            <person name="Yu X."/>
            <person name="Xie Z."/>
            <person name="Ding L."/>
            <person name="Guan P."/>
            <person name="Tang J."/>
            <person name="Liang Y."/>
            <person name="Wang S."/>
            <person name="Deng Q."/>
            <person name="Li S."/>
            <person name="Zhu J."/>
            <person name="Wang L."/>
            <person name="Liu H."/>
            <person name="Li P."/>
        </authorList>
    </citation>
    <scope>NUCLEOTIDE SEQUENCE [LARGE SCALE GENOMIC DNA]</scope>
    <source>
        <strain evidence="2">AG-1 IA</strain>
    </source>
</reference>
<dbReference type="HOGENOM" id="CLU_2063066_0_0_1"/>
<dbReference type="EMBL" id="AFRT01002040">
    <property type="protein sequence ID" value="ELU38823.1"/>
    <property type="molecule type" value="Genomic_DNA"/>
</dbReference>
<sequence>MRRPCATRGLISQFGFRRTDRLPYMFNHAKEAREELDRVSFARLHFGQPRPGGDDADAELSVRLARTSNYVVMEKFMQINWSYHQTASALQRISGTSAWARHNFQKYKVIRVSDKIVYP</sequence>
<dbReference type="AlphaFoldDB" id="L8WPY3"/>
<dbReference type="Proteomes" id="UP000011668">
    <property type="component" value="Unassembled WGS sequence"/>
</dbReference>
<name>L8WPY3_THACA</name>
<gene>
    <name evidence="1" type="ORF">AG1IA_07149</name>
</gene>
<comment type="caution">
    <text evidence="1">The sequence shown here is derived from an EMBL/GenBank/DDBJ whole genome shotgun (WGS) entry which is preliminary data.</text>
</comment>
<keyword evidence="2" id="KW-1185">Reference proteome</keyword>
<proteinExistence type="predicted"/>
<evidence type="ECO:0000313" key="2">
    <source>
        <dbReference type="Proteomes" id="UP000011668"/>
    </source>
</evidence>
<protein>
    <submittedName>
        <fullName evidence="1">Uncharacterized protein</fullName>
    </submittedName>
</protein>
<accession>L8WPY3</accession>
<evidence type="ECO:0000313" key="1">
    <source>
        <dbReference type="EMBL" id="ELU38823.1"/>
    </source>
</evidence>